<sequence>MEDYKKYQIPAFGYWDFSDDLPITQYFESARHAGLLRYSAGDGERDLYGDDFKMANVNVMMTTAAVCHPKIKRSLKPCQEEHVKEQKKLGRVCDMTEEPRRTRAPKAVDEDLYKIPPELLHEKPKRGTQVRNERSGGPGGCFILQKSLQRRFKIQIKDNLLATLETTKKFTPSEYGLYYESMKGLLPERSMHWNPTPMRIRADILIRVTGQAARTRNVPAMRQSRRAAHGPCHRALRIMMLLLLSKCLTLT</sequence>
<organism evidence="1 2">
    <name type="scientific">Persea americana</name>
    <name type="common">Avocado</name>
    <dbReference type="NCBI Taxonomy" id="3435"/>
    <lineage>
        <taxon>Eukaryota</taxon>
        <taxon>Viridiplantae</taxon>
        <taxon>Streptophyta</taxon>
        <taxon>Embryophyta</taxon>
        <taxon>Tracheophyta</taxon>
        <taxon>Spermatophyta</taxon>
        <taxon>Magnoliopsida</taxon>
        <taxon>Magnoliidae</taxon>
        <taxon>Laurales</taxon>
        <taxon>Lauraceae</taxon>
        <taxon>Persea</taxon>
    </lineage>
</organism>
<evidence type="ECO:0000313" key="2">
    <source>
        <dbReference type="Proteomes" id="UP001234297"/>
    </source>
</evidence>
<comment type="caution">
    <text evidence="1">The sequence shown here is derived from an EMBL/GenBank/DDBJ whole genome shotgun (WGS) entry which is preliminary data.</text>
</comment>
<evidence type="ECO:0000313" key="1">
    <source>
        <dbReference type="EMBL" id="KAJ8634390.1"/>
    </source>
</evidence>
<protein>
    <submittedName>
        <fullName evidence="1">Uncharacterized protein</fullName>
    </submittedName>
</protein>
<gene>
    <name evidence="1" type="ORF">MRB53_027726</name>
</gene>
<dbReference type="Proteomes" id="UP001234297">
    <property type="component" value="Chromosome 8"/>
</dbReference>
<name>A0ACC2LLY5_PERAE</name>
<reference evidence="1 2" key="1">
    <citation type="journal article" date="2022" name="Hortic Res">
        <title>A haplotype resolved chromosomal level avocado genome allows analysis of novel avocado genes.</title>
        <authorList>
            <person name="Nath O."/>
            <person name="Fletcher S.J."/>
            <person name="Hayward A."/>
            <person name="Shaw L.M."/>
            <person name="Masouleh A.K."/>
            <person name="Furtado A."/>
            <person name="Henry R.J."/>
            <person name="Mitter N."/>
        </authorList>
    </citation>
    <scope>NUCLEOTIDE SEQUENCE [LARGE SCALE GENOMIC DNA]</scope>
    <source>
        <strain evidence="2">cv. Hass</strain>
    </source>
</reference>
<accession>A0ACC2LLY5</accession>
<dbReference type="EMBL" id="CM056816">
    <property type="protein sequence ID" value="KAJ8634390.1"/>
    <property type="molecule type" value="Genomic_DNA"/>
</dbReference>
<keyword evidence="2" id="KW-1185">Reference proteome</keyword>
<proteinExistence type="predicted"/>